<dbReference type="Gene3D" id="1.10.287.950">
    <property type="entry name" value="Methyl-accepting chemotaxis protein"/>
    <property type="match status" value="1"/>
</dbReference>
<keyword evidence="6" id="KW-0472">Membrane</keyword>
<dbReference type="CDD" id="cd11386">
    <property type="entry name" value="MCP_signal"/>
    <property type="match status" value="1"/>
</dbReference>
<dbReference type="InterPro" id="IPR004089">
    <property type="entry name" value="MCPsignal_dom"/>
</dbReference>
<sequence length="665" mass="73889">MKLRIKHKLIIMFVLLISIPLFTLGMMSYSKSAGILKTNFKEATLEVVNQNKMAINNYLKGYEETLKQMSYEANVQQILSNPEYLTRVMGNLESFKKGHEEVLSIYLGTKNKDTYIYPSIKIEEGYDPTEKMWYKEAAKNEGIIWTEAYEDGFTGKLIVTAAVPVYNTFNNNELVGVLAVDISLDTLSQEVNSIKIGDKGYVYILDKDNRIITHKNKELILTNTDQKEIINAIKENNEGCVDYKWEENGVMVDKFASFTKFDKLGWNIIGSMYLDEIDDSVEGILDINVTIGVLALLIAILISIIFANRITKPINSLVQDMEEVKKGDFTVKCNIKSKDEIGTLGTGFNIMIETVGNLINNVQAVSKELNSSSQNLATNSEETSASTEEIARAVEEISVGATKQADDAEKCVQITYDLSEKFNDLSDNTRKIETVTDEVTNENINGVKVVEELHTKTESNKKGIEKIEYAVIQLNDNVNNINSILDTINAISEQTNLLALNASIEAARAGEAGKGFAVVADEIRKLAEGSQDATDEIKKIITDIENDSNNTVEIMHEVKTMANDQASAVDEVNNSFAKISNSVNNITDKIHIMTKFVNELNDDKEVIVDSIQNISSISQETAASSEEVTASIEQQSTAVEEVASAADRLNELAIKLDEELNKFKV</sequence>
<feature type="domain" description="Methyl-accepting transducer" evidence="10">
    <location>
        <begin position="379"/>
        <end position="636"/>
    </location>
</feature>
<feature type="domain" description="HAMP" evidence="11">
    <location>
        <begin position="308"/>
        <end position="360"/>
    </location>
</feature>
<keyword evidence="2" id="KW-1003">Cell membrane</keyword>
<dbReference type="PANTHER" id="PTHR32089:SF112">
    <property type="entry name" value="LYSOZYME-LIKE PROTEIN-RELATED"/>
    <property type="match status" value="1"/>
</dbReference>
<keyword evidence="7 9" id="KW-0807">Transducer</keyword>
<dbReference type="CDD" id="cd12913">
    <property type="entry name" value="PDC1_MCP_like"/>
    <property type="match status" value="1"/>
</dbReference>
<evidence type="ECO:0000256" key="6">
    <source>
        <dbReference type="ARBA" id="ARBA00023136"/>
    </source>
</evidence>
<dbReference type="SUPFAM" id="SSF58104">
    <property type="entry name" value="Methyl-accepting chemotaxis protein (MCP) signaling domain"/>
    <property type="match status" value="1"/>
</dbReference>
<keyword evidence="4" id="KW-0812">Transmembrane</keyword>
<evidence type="ECO:0000256" key="7">
    <source>
        <dbReference type="ARBA" id="ARBA00023224"/>
    </source>
</evidence>
<dbReference type="Pfam" id="PF02743">
    <property type="entry name" value="dCache_1"/>
    <property type="match status" value="1"/>
</dbReference>
<dbReference type="InterPro" id="IPR033479">
    <property type="entry name" value="dCache_1"/>
</dbReference>
<dbReference type="CDD" id="cd06225">
    <property type="entry name" value="HAMP"/>
    <property type="match status" value="1"/>
</dbReference>
<dbReference type="Pfam" id="PF00015">
    <property type="entry name" value="MCPsignal"/>
    <property type="match status" value="1"/>
</dbReference>
<gene>
    <name evidence="12" type="ORF">OXH55_00345</name>
</gene>
<evidence type="ECO:0000256" key="1">
    <source>
        <dbReference type="ARBA" id="ARBA00004651"/>
    </source>
</evidence>
<dbReference type="Gene3D" id="3.30.450.20">
    <property type="entry name" value="PAS domain"/>
    <property type="match status" value="2"/>
</dbReference>
<evidence type="ECO:0000259" key="10">
    <source>
        <dbReference type="PROSITE" id="PS50111"/>
    </source>
</evidence>
<name>A0ABT4CJJ6_9CLOT</name>
<organism evidence="12 13">
    <name type="scientific">Clostridium ganghwense</name>
    <dbReference type="NCBI Taxonomy" id="312089"/>
    <lineage>
        <taxon>Bacteria</taxon>
        <taxon>Bacillati</taxon>
        <taxon>Bacillota</taxon>
        <taxon>Clostridia</taxon>
        <taxon>Eubacteriales</taxon>
        <taxon>Clostridiaceae</taxon>
        <taxon>Clostridium</taxon>
    </lineage>
</organism>
<evidence type="ECO:0000256" key="9">
    <source>
        <dbReference type="PROSITE-ProRule" id="PRU00284"/>
    </source>
</evidence>
<evidence type="ECO:0000313" key="13">
    <source>
        <dbReference type="Proteomes" id="UP001079657"/>
    </source>
</evidence>
<evidence type="ECO:0000256" key="8">
    <source>
        <dbReference type="ARBA" id="ARBA00029447"/>
    </source>
</evidence>
<dbReference type="SUPFAM" id="SSF103190">
    <property type="entry name" value="Sensory domain-like"/>
    <property type="match status" value="1"/>
</dbReference>
<dbReference type="PROSITE" id="PS50111">
    <property type="entry name" value="CHEMOTAXIS_TRANSDUC_2"/>
    <property type="match status" value="1"/>
</dbReference>
<comment type="caution">
    <text evidence="12">The sequence shown here is derived from an EMBL/GenBank/DDBJ whole genome shotgun (WGS) entry which is preliminary data.</text>
</comment>
<dbReference type="SMART" id="SM00283">
    <property type="entry name" value="MA"/>
    <property type="match status" value="1"/>
</dbReference>
<dbReference type="Gene3D" id="1.10.8.500">
    <property type="entry name" value="HAMP domain in histidine kinase"/>
    <property type="match status" value="1"/>
</dbReference>
<proteinExistence type="inferred from homology"/>
<evidence type="ECO:0000313" key="12">
    <source>
        <dbReference type="EMBL" id="MCY6369093.1"/>
    </source>
</evidence>
<dbReference type="Proteomes" id="UP001079657">
    <property type="component" value="Unassembled WGS sequence"/>
</dbReference>
<accession>A0ABT4CJJ6</accession>
<evidence type="ECO:0000256" key="2">
    <source>
        <dbReference type="ARBA" id="ARBA00022475"/>
    </source>
</evidence>
<evidence type="ECO:0000259" key="11">
    <source>
        <dbReference type="PROSITE" id="PS50885"/>
    </source>
</evidence>
<dbReference type="PANTHER" id="PTHR32089">
    <property type="entry name" value="METHYL-ACCEPTING CHEMOTAXIS PROTEIN MCPB"/>
    <property type="match status" value="1"/>
</dbReference>
<dbReference type="EMBL" id="JAPQES010000001">
    <property type="protein sequence ID" value="MCY6369093.1"/>
    <property type="molecule type" value="Genomic_DNA"/>
</dbReference>
<dbReference type="SMART" id="SM00304">
    <property type="entry name" value="HAMP"/>
    <property type="match status" value="2"/>
</dbReference>
<evidence type="ECO:0000256" key="4">
    <source>
        <dbReference type="ARBA" id="ARBA00022692"/>
    </source>
</evidence>
<evidence type="ECO:0000256" key="3">
    <source>
        <dbReference type="ARBA" id="ARBA00022500"/>
    </source>
</evidence>
<dbReference type="PROSITE" id="PS50885">
    <property type="entry name" value="HAMP"/>
    <property type="match status" value="1"/>
</dbReference>
<dbReference type="InterPro" id="IPR003660">
    <property type="entry name" value="HAMP_dom"/>
</dbReference>
<dbReference type="Pfam" id="PF00672">
    <property type="entry name" value="HAMP"/>
    <property type="match status" value="1"/>
</dbReference>
<dbReference type="CDD" id="cd12912">
    <property type="entry name" value="PDC2_MCP_like"/>
    <property type="match status" value="1"/>
</dbReference>
<comment type="subcellular location">
    <subcellularLocation>
        <location evidence="1">Cell membrane</location>
        <topology evidence="1">Multi-pass membrane protein</topology>
    </subcellularLocation>
</comment>
<keyword evidence="5" id="KW-1133">Transmembrane helix</keyword>
<protein>
    <submittedName>
        <fullName evidence="12">Methyl-accepting chemotaxis protein</fullName>
    </submittedName>
</protein>
<keyword evidence="13" id="KW-1185">Reference proteome</keyword>
<dbReference type="InterPro" id="IPR029151">
    <property type="entry name" value="Sensor-like_sf"/>
</dbReference>
<reference evidence="12" key="1">
    <citation type="submission" date="2022-12" db="EMBL/GenBank/DDBJ databases">
        <authorList>
            <person name="Wang J."/>
        </authorList>
    </citation>
    <scope>NUCLEOTIDE SEQUENCE</scope>
    <source>
        <strain evidence="12">HY-42-06</strain>
    </source>
</reference>
<comment type="similarity">
    <text evidence="8">Belongs to the methyl-accepting chemotaxis (MCP) protein family.</text>
</comment>
<keyword evidence="3" id="KW-0145">Chemotaxis</keyword>
<evidence type="ECO:0000256" key="5">
    <source>
        <dbReference type="ARBA" id="ARBA00022989"/>
    </source>
</evidence>
<dbReference type="RefSeq" id="WP_268047418.1">
    <property type="nucleotide sequence ID" value="NZ_JAPQES010000001.1"/>
</dbReference>